<reference evidence="2 3" key="1">
    <citation type="journal article" date="2010" name="PLoS ONE">
        <title>The glycobiome of the rumen bacterium Butyrivibrio proteoclasticus B316(T) highlights adaptation to a polysaccharide-rich environment.</title>
        <authorList>
            <person name="Kelly W.J."/>
            <person name="Leahy S.C."/>
            <person name="Altermann E."/>
            <person name="Yeoman C.J."/>
            <person name="Dunne J.C."/>
            <person name="Kong Z."/>
            <person name="Pacheco D.M."/>
            <person name="Li D."/>
            <person name="Noel S.J."/>
            <person name="Moon C.D."/>
            <person name="Cookson A.L."/>
            <person name="Attwood G.T."/>
        </authorList>
    </citation>
    <scope>NUCLEOTIDE SEQUENCE [LARGE SCALE GENOMIC DNA]</scope>
    <source>
        <strain evidence="3">ATCC 51982 / DSM 14932 / B316</strain>
    </source>
</reference>
<accession>E0RXW0</accession>
<dbReference type="HOGENOM" id="CLU_241288_0_0_9"/>
<name>E0RXW0_BUTPB</name>
<keyword evidence="3" id="KW-1185">Reference proteome</keyword>
<dbReference type="EMBL" id="CP001810">
    <property type="protein sequence ID" value="ADL34686.1"/>
    <property type="molecule type" value="Genomic_DNA"/>
</dbReference>
<dbReference type="RefSeq" id="WP_013281340.1">
    <property type="nucleotide sequence ID" value="NC_014387.1"/>
</dbReference>
<gene>
    <name evidence="2" type="ordered locus">bpr_I1952</name>
</gene>
<proteinExistence type="predicted"/>
<evidence type="ECO:0000256" key="1">
    <source>
        <dbReference type="SAM" id="MobiDB-lite"/>
    </source>
</evidence>
<sequence length="1687" mass="189169">MGLDLKKVVAVASKYKVALGGMLAIVATCTGIAACGTREEALQQSAIVTIEDEIVALANSWPSSFISHDYIEPEFVDDENRTNNAFNVADFGEQGNNGWFYRYGSSQDPARSKRLESYDGERYFQPGQKGLEIKSNFIHTAEEVASILEWRAAKGGDINIDLAYVKNVNNDKNPMYPDGVTLYVYKGDEPIGRYKVDAKTDKEEVVEESLKDIHVDELESLYFVVDPNMNNAYDGGSLYVAISDVNAGGPTAKKDTDRIDNNAYSIDDFGHQGNNGWTYMCGKSVSQARLVSTEKNGEYMNSTSPNLSISQFFIHPSINDEAMLCWQPAVDGAVEIRGTYTKFEQNDGNPDWPDGVTVSVYRNREKLFSQKVAAPKKGKNEISFREKNVSVSTSDRLYFVVDAGGNASYDGGAFDIAILDRTGATTEKDVVIAGDDTRENYADVKYDFGKQGENGWFYQEGYGDDPNDVCNMRIFDEKEYRYFDSSYLEIKSDFVSPGKGKSAVIKWKVAKTGTIRLNTSYTKFKNEDKNPSWPDGTRVTLYHNNTVLAQEEFAPDTKQEISKRMDVESLKVKKDDYISMVINCKENNAYDAGKYEFSVFDLTDVTTENDISINECETRQNFADVKYDFGEQGKNGWFYQESIGDAPFVAYNMRKYSPDEERYIDSRDLEIKRDFVNPGKGKSAVIKWKVAQNGTIRIDASYTKLKNEDKNPDWPDGTRVTLYHNGTVLVQQDFDAELNEITKRLDVAELDVAKDDYISMVINCKENNAYDAGLYEFSIKGLSALTGQTERDVINWDKGRSNNASLQDDFGKQGENGWCFQSGYYQDPYFAVNVERLEENGEKYTTLDGIEIKRDFIMPANKGRSANVKWVAAKNGKIDIMASYTKLLNEDKNPDWPDGVTVYLFKNREVLKKEDFAPLTDEKITKDLSVEDVEVRAGDCITLLVDGKANTAYDGGNFTFVIEDAELRTMKMVNNSGRNYANLSYDFGEQGSNGWYYLEGRRIDKAEVLSKKTADGTGFISRKLSGLEVKKDFVQPRLNADAMYKWVVAVDGEIDITGQYVKFGHEDSNADWPDGVTIDIFKNNSRLYNTVCNCSKGEGNDNARAVNIEKLQVKKGDILTFDIGCNRNNAWDGGRLEIDIADSEGIKVSVGDEVRTNNTVLGNLESFEQGKDGWWFLEGKDLNSAKVLVYTNEDKTAFISPSNKNLEMKKDFVHPGEKKAAIYQWVVYEDGKIDVLGDYTKFGQTDANPDYPDGVGLKVFLNEELLEEKDIAVLQGDGNDNKADFMFTQLDVRRGDKLSFVIDGKNNIAYDAGRLSVSVYAAKEKAEGEKLRTNNTNLFESFGEQGTDGWTYGMCDWDGKNFEELSYDPDNERYYNNGKPELKRDFVEPGNGRNAAYRWEAANTGKIKVCGSYTKFANNEDPDANGICMRIFVNGEEKKWFGGITQGNFDSEKEITFDEEYIVHEGDIVMFAVDPDGNDSYDGGRLSVVIKDADKGSDENENGDKPEPGEDPLNPGEDDSDSEGRSNSTSIAGAFGEQGSDGWHYGMCDWNGKNFTELSYDSDNERYYNSGKPELKRDFVEPGNGRNAAYLWIAANDGSIRISGEYVKFPNSEDPDANGTCMRIFLNGDEKLWIGGDTQGNFSTEIKKDFYQEYEVKKGDEIIFAVDPDGNDSYDGGRLSVSIEPVE</sequence>
<feature type="region of interest" description="Disordered" evidence="1">
    <location>
        <begin position="1491"/>
        <end position="1537"/>
    </location>
</feature>
<dbReference type="PROSITE" id="PS51257">
    <property type="entry name" value="PROKAR_LIPOPROTEIN"/>
    <property type="match status" value="1"/>
</dbReference>
<evidence type="ECO:0000313" key="3">
    <source>
        <dbReference type="Proteomes" id="UP000001299"/>
    </source>
</evidence>
<protein>
    <submittedName>
        <fullName evidence="2">MORN repeat-containing protein</fullName>
    </submittedName>
</protein>
<dbReference type="eggNOG" id="ENOG502Z9ET">
    <property type="taxonomic scope" value="Bacteria"/>
</dbReference>
<organism evidence="2 3">
    <name type="scientific">Butyrivibrio proteoclasticus (strain ATCC 51982 / DSM 14932 / B316)</name>
    <name type="common">Clostridium proteoclasticum</name>
    <dbReference type="NCBI Taxonomy" id="515622"/>
    <lineage>
        <taxon>Bacteria</taxon>
        <taxon>Bacillati</taxon>
        <taxon>Bacillota</taxon>
        <taxon>Clostridia</taxon>
        <taxon>Lachnospirales</taxon>
        <taxon>Lachnospiraceae</taxon>
        <taxon>Butyrivibrio</taxon>
    </lineage>
</organism>
<dbReference type="Proteomes" id="UP000001299">
    <property type="component" value="Chromosome 1"/>
</dbReference>
<dbReference type="KEGG" id="bpb:bpr_I1952"/>
<evidence type="ECO:0000313" key="2">
    <source>
        <dbReference type="EMBL" id="ADL34686.1"/>
    </source>
</evidence>
<feature type="compositionally biased region" description="Basic and acidic residues" evidence="1">
    <location>
        <begin position="1491"/>
        <end position="1508"/>
    </location>
</feature>
<dbReference type="STRING" id="515622.bpr_I1952"/>